<feature type="non-terminal residue" evidence="2">
    <location>
        <position position="1"/>
    </location>
</feature>
<comment type="caution">
    <text evidence="2">The sequence shown here is derived from an EMBL/GenBank/DDBJ whole genome shotgun (WGS) entry which is preliminary data.</text>
</comment>
<proteinExistence type="predicted"/>
<organism evidence="2 3">
    <name type="scientific">Phytophthora palmivora</name>
    <dbReference type="NCBI Taxonomy" id="4796"/>
    <lineage>
        <taxon>Eukaryota</taxon>
        <taxon>Sar</taxon>
        <taxon>Stramenopiles</taxon>
        <taxon>Oomycota</taxon>
        <taxon>Peronosporomycetes</taxon>
        <taxon>Peronosporales</taxon>
        <taxon>Peronosporaceae</taxon>
        <taxon>Phytophthora</taxon>
    </lineage>
</organism>
<sequence length="180" mass="20774">KYIPYDDLKQCIKDKVPLRAVHAVNENTRNDSDKNERALVATTPEITTPSQDSSNVCSYYNLPLLPHHNIRECRGLQKNLPDGRVNDGTVLPANFAFRGGNTKTNHPYHNNSKNRNRGRNNNNNHVNAKRRNKQTKRGDHSKQDNCDQHHDHDRSRNRPLDSDSDIENEDHGNNRKVFHQ</sequence>
<protein>
    <submittedName>
        <fullName evidence="2">Uncharacterized protein</fullName>
    </submittedName>
</protein>
<gene>
    <name evidence="2" type="ORF">PHPALM_14037</name>
</gene>
<keyword evidence="3" id="KW-1185">Reference proteome</keyword>
<dbReference type="Proteomes" id="UP000237271">
    <property type="component" value="Unassembled WGS sequence"/>
</dbReference>
<dbReference type="AlphaFoldDB" id="A0A2P4XVS0"/>
<evidence type="ECO:0000313" key="3">
    <source>
        <dbReference type="Proteomes" id="UP000237271"/>
    </source>
</evidence>
<feature type="compositionally biased region" description="Basic and acidic residues" evidence="1">
    <location>
        <begin position="136"/>
        <end position="161"/>
    </location>
</feature>
<evidence type="ECO:0000313" key="2">
    <source>
        <dbReference type="EMBL" id="POM69657.1"/>
    </source>
</evidence>
<evidence type="ECO:0000256" key="1">
    <source>
        <dbReference type="SAM" id="MobiDB-lite"/>
    </source>
</evidence>
<accession>A0A2P4XVS0</accession>
<dbReference type="EMBL" id="NCKW01007832">
    <property type="protein sequence ID" value="POM69657.1"/>
    <property type="molecule type" value="Genomic_DNA"/>
</dbReference>
<feature type="region of interest" description="Disordered" evidence="1">
    <location>
        <begin position="94"/>
        <end position="180"/>
    </location>
</feature>
<reference evidence="2 3" key="1">
    <citation type="journal article" date="2017" name="Genome Biol. Evol.">
        <title>Phytophthora megakarya and P. palmivora, closely related causal agents of cacao black pod rot, underwent increases in genome sizes and gene numbers by different mechanisms.</title>
        <authorList>
            <person name="Ali S.S."/>
            <person name="Shao J."/>
            <person name="Lary D.J."/>
            <person name="Kronmiller B."/>
            <person name="Shen D."/>
            <person name="Strem M.D."/>
            <person name="Amoako-Attah I."/>
            <person name="Akrofi A.Y."/>
            <person name="Begoude B.A."/>
            <person name="Ten Hoopen G.M."/>
            <person name="Coulibaly K."/>
            <person name="Kebe B.I."/>
            <person name="Melnick R.L."/>
            <person name="Guiltinan M.J."/>
            <person name="Tyler B.M."/>
            <person name="Meinhardt L.W."/>
            <person name="Bailey B.A."/>
        </authorList>
    </citation>
    <scope>NUCLEOTIDE SEQUENCE [LARGE SCALE GENOMIC DNA]</scope>
    <source>
        <strain evidence="3">sbr112.9</strain>
    </source>
</reference>
<name>A0A2P4XVS0_9STRA</name>